<evidence type="ECO:0000313" key="2">
    <source>
        <dbReference type="Proteomes" id="UP000683925"/>
    </source>
</evidence>
<evidence type="ECO:0000313" key="1">
    <source>
        <dbReference type="EMBL" id="CAD8151301.1"/>
    </source>
</evidence>
<comment type="caution">
    <text evidence="1">The sequence shown here is derived from an EMBL/GenBank/DDBJ whole genome shotgun (WGS) entry which is preliminary data.</text>
</comment>
<dbReference type="Proteomes" id="UP000683925">
    <property type="component" value="Unassembled WGS sequence"/>
</dbReference>
<dbReference type="EMBL" id="CAJJDP010000025">
    <property type="protein sequence ID" value="CAD8151301.1"/>
    <property type="molecule type" value="Genomic_DNA"/>
</dbReference>
<organism evidence="1 2">
    <name type="scientific">Paramecium octaurelia</name>
    <dbReference type="NCBI Taxonomy" id="43137"/>
    <lineage>
        <taxon>Eukaryota</taxon>
        <taxon>Sar</taxon>
        <taxon>Alveolata</taxon>
        <taxon>Ciliophora</taxon>
        <taxon>Intramacronucleata</taxon>
        <taxon>Oligohymenophorea</taxon>
        <taxon>Peniculida</taxon>
        <taxon>Parameciidae</taxon>
        <taxon>Paramecium</taxon>
    </lineage>
</organism>
<gene>
    <name evidence="1" type="ORF">POCTA_138.1.T0250025</name>
</gene>
<name>A0A8S1TB02_PAROT</name>
<reference evidence="1" key="1">
    <citation type="submission" date="2021-01" db="EMBL/GenBank/DDBJ databases">
        <authorList>
            <consortium name="Genoscope - CEA"/>
            <person name="William W."/>
        </authorList>
    </citation>
    <scope>NUCLEOTIDE SEQUENCE</scope>
</reference>
<proteinExistence type="predicted"/>
<protein>
    <submittedName>
        <fullName evidence="1">Uncharacterized protein</fullName>
    </submittedName>
</protein>
<keyword evidence="2" id="KW-1185">Reference proteome</keyword>
<sequence length="97" mass="11300">MGVRKNTLNIFYCLKRVFDINFELNQQISTISTSINFGKNYTKNLKNIRLQLDTLFLRLLKQPSAIELIINQDFIGFAFKLRHSLIQIATQPLVIVE</sequence>
<dbReference type="AlphaFoldDB" id="A0A8S1TB02"/>
<accession>A0A8S1TB02</accession>